<dbReference type="AlphaFoldDB" id="A0A8H8QZQ2"/>
<organism evidence="3 4">
    <name type="scientific">Lachnellula hyalina</name>
    <dbReference type="NCBI Taxonomy" id="1316788"/>
    <lineage>
        <taxon>Eukaryota</taxon>
        <taxon>Fungi</taxon>
        <taxon>Dikarya</taxon>
        <taxon>Ascomycota</taxon>
        <taxon>Pezizomycotina</taxon>
        <taxon>Leotiomycetes</taxon>
        <taxon>Helotiales</taxon>
        <taxon>Lachnaceae</taxon>
        <taxon>Lachnellula</taxon>
    </lineage>
</organism>
<gene>
    <name evidence="3" type="ORF">LHYA1_G006855</name>
</gene>
<comment type="caution">
    <text evidence="3">The sequence shown here is derived from an EMBL/GenBank/DDBJ whole genome shotgun (WGS) entry which is preliminary data.</text>
</comment>
<evidence type="ECO:0000313" key="3">
    <source>
        <dbReference type="EMBL" id="TVY24259.1"/>
    </source>
</evidence>
<dbReference type="InterPro" id="IPR029058">
    <property type="entry name" value="AB_hydrolase_fold"/>
</dbReference>
<dbReference type="SUPFAM" id="SSF53474">
    <property type="entry name" value="alpha/beta-Hydrolases"/>
    <property type="match status" value="1"/>
</dbReference>
<dbReference type="GeneID" id="41987053"/>
<sequence>MSSLPIHQPIHPSMRPRLDAQYIAFHEQHFQHLPTIESQPWDPACRNAAAASSVGRAAKVDVGSVRDVVVKSEKGYGNGGMIEMRVFTPVGGGAERGVAGAGLVAWRYAKIEIVTDDYDYHCGGGWVVGGLDSENPFLTLVCRDVKCVVVSLNYRHAPEHPYPAAVDDVEDGLSWIARFGNKELGVDTPRIVLGGLSAGGGLATILAMKASLLHPPLPITGQLLILPVIDNTAGMSLLNPSPSSTTSSDPWHPNLHAPFLTPSRMLWYRKHYLPTPTHASSWTASPNLAPRGLLAACPRTVIAIGECDLLAEEGRRYGALLRGEGVACEVKEYKGATHSTLILAGYV</sequence>
<evidence type="ECO:0000256" key="1">
    <source>
        <dbReference type="ARBA" id="ARBA00022801"/>
    </source>
</evidence>
<dbReference type="PANTHER" id="PTHR48081">
    <property type="entry name" value="AB HYDROLASE SUPERFAMILY PROTEIN C4A8.06C"/>
    <property type="match status" value="1"/>
</dbReference>
<feature type="non-terminal residue" evidence="3">
    <location>
        <position position="1"/>
    </location>
</feature>
<protein>
    <submittedName>
        <fullName evidence="3">AB hydrolase superfamily protein</fullName>
    </submittedName>
</protein>
<dbReference type="EMBL" id="QGMH01000138">
    <property type="protein sequence ID" value="TVY24259.1"/>
    <property type="molecule type" value="Genomic_DNA"/>
</dbReference>
<dbReference type="Gene3D" id="3.40.50.1820">
    <property type="entry name" value="alpha/beta hydrolase"/>
    <property type="match status" value="1"/>
</dbReference>
<dbReference type="OrthoDB" id="408631at2759"/>
<dbReference type="GO" id="GO:0016787">
    <property type="term" value="F:hydrolase activity"/>
    <property type="evidence" value="ECO:0007669"/>
    <property type="project" value="UniProtKB-KW"/>
</dbReference>
<evidence type="ECO:0000313" key="4">
    <source>
        <dbReference type="Proteomes" id="UP000431533"/>
    </source>
</evidence>
<evidence type="ECO:0000259" key="2">
    <source>
        <dbReference type="Pfam" id="PF07859"/>
    </source>
</evidence>
<keyword evidence="4" id="KW-1185">Reference proteome</keyword>
<dbReference type="PANTHER" id="PTHR48081:SF8">
    <property type="entry name" value="ALPHA_BETA HYDROLASE FOLD-3 DOMAIN-CONTAINING PROTEIN-RELATED"/>
    <property type="match status" value="1"/>
</dbReference>
<feature type="domain" description="Alpha/beta hydrolase fold-3" evidence="2">
    <location>
        <begin position="123"/>
        <end position="340"/>
    </location>
</feature>
<proteinExistence type="predicted"/>
<name>A0A8H8QZQ2_9HELO</name>
<dbReference type="RefSeq" id="XP_031003047.1">
    <property type="nucleotide sequence ID" value="XM_031151788.1"/>
</dbReference>
<reference evidence="3 4" key="1">
    <citation type="submission" date="2018-05" db="EMBL/GenBank/DDBJ databases">
        <title>Genome sequencing and assembly of the regulated plant pathogen Lachnellula willkommii and related sister species for the development of diagnostic species identification markers.</title>
        <authorList>
            <person name="Giroux E."/>
            <person name="Bilodeau G."/>
        </authorList>
    </citation>
    <scope>NUCLEOTIDE SEQUENCE [LARGE SCALE GENOMIC DNA]</scope>
    <source>
        <strain evidence="3 4">CBS 185.66</strain>
    </source>
</reference>
<dbReference type="Pfam" id="PF07859">
    <property type="entry name" value="Abhydrolase_3"/>
    <property type="match status" value="1"/>
</dbReference>
<accession>A0A8H8QZQ2</accession>
<dbReference type="InterPro" id="IPR050300">
    <property type="entry name" value="GDXG_lipolytic_enzyme"/>
</dbReference>
<dbReference type="InterPro" id="IPR013094">
    <property type="entry name" value="AB_hydrolase_3"/>
</dbReference>
<keyword evidence="1 3" id="KW-0378">Hydrolase</keyword>
<dbReference type="Proteomes" id="UP000431533">
    <property type="component" value="Unassembled WGS sequence"/>
</dbReference>